<dbReference type="Gene3D" id="3.90.1300.10">
    <property type="entry name" value="Amidase signature (AS) domain"/>
    <property type="match status" value="1"/>
</dbReference>
<reference evidence="2" key="1">
    <citation type="submission" date="2025-08" db="UniProtKB">
        <authorList>
            <consortium name="RefSeq"/>
        </authorList>
    </citation>
    <scope>IDENTIFICATION</scope>
</reference>
<protein>
    <submittedName>
        <fullName evidence="2">Glutamyl-tRNA(Gln) amidotransferase subunit A-like</fullName>
    </submittedName>
</protein>
<organism evidence="2">
    <name type="scientific">Drosophila rhopaloa</name>
    <name type="common">Fruit fly</name>
    <dbReference type="NCBI Taxonomy" id="1041015"/>
    <lineage>
        <taxon>Eukaryota</taxon>
        <taxon>Metazoa</taxon>
        <taxon>Ecdysozoa</taxon>
        <taxon>Arthropoda</taxon>
        <taxon>Hexapoda</taxon>
        <taxon>Insecta</taxon>
        <taxon>Pterygota</taxon>
        <taxon>Neoptera</taxon>
        <taxon>Endopterygota</taxon>
        <taxon>Diptera</taxon>
        <taxon>Brachycera</taxon>
        <taxon>Muscomorpha</taxon>
        <taxon>Ephydroidea</taxon>
        <taxon>Drosophilidae</taxon>
        <taxon>Drosophila</taxon>
        <taxon>Sophophora</taxon>
    </lineage>
</organism>
<name>A0A6P4FFQ0_DRORH</name>
<accession>A0A6P4FFQ0</accession>
<dbReference type="InterPro" id="IPR023631">
    <property type="entry name" value="Amidase_dom"/>
</dbReference>
<dbReference type="Pfam" id="PF01425">
    <property type="entry name" value="Amidase"/>
    <property type="match status" value="1"/>
</dbReference>
<dbReference type="SUPFAM" id="SSF75304">
    <property type="entry name" value="Amidase signature (AS) enzymes"/>
    <property type="match status" value="1"/>
</dbReference>
<evidence type="ECO:0000313" key="2">
    <source>
        <dbReference type="RefSeq" id="XP_016988064.1"/>
    </source>
</evidence>
<dbReference type="InterPro" id="IPR000120">
    <property type="entry name" value="Amidase"/>
</dbReference>
<dbReference type="PANTHER" id="PTHR11895">
    <property type="entry name" value="TRANSAMIDASE"/>
    <property type="match status" value="1"/>
</dbReference>
<evidence type="ECO:0000259" key="1">
    <source>
        <dbReference type="Pfam" id="PF01425"/>
    </source>
</evidence>
<dbReference type="PANTHER" id="PTHR11895:SF151">
    <property type="entry name" value="GLUTAMYL-TRNA(GLN) AMIDOTRANSFERASE SUBUNIT A"/>
    <property type="match status" value="1"/>
</dbReference>
<proteinExistence type="predicted"/>
<sequence>MDTATALLKRIETCEGTVRAFTTYDPVRIRMEAAQAPAGPLSGLSVGVKDIIDTVGYTTEHGSPIYAGNHSRGDAACVTQLRNAGAVCVGKTVTTEFAFFRAGPTVNPHDVTRTPGGSSSGSAAAVAAGMIDIGLASQTAASLTRPASYCGTVGFKPSYGRYAAAGIKSLAPSFDTLGTITRDVATAARADAVLKGPVATTSHLSPTVPTRIALCRTPHWDEAGEGTRHAVEEAARLFGAHVDVVELDLSDFSDAASLHITIMSYEASQALATLHNPEQKEGAGYIAFPNGNTVVSEDENMFLSKTVKHARPLVIIERDAFEIMISDTTEKLCPIEIVVAETILFHRDSTDGIRVGVNDAVNVIPRAMNGTMQSKAGRIGFILSVTQ</sequence>
<feature type="domain" description="Amidase" evidence="1">
    <location>
        <begin position="5"/>
        <end position="285"/>
    </location>
</feature>
<dbReference type="GO" id="GO:0003824">
    <property type="term" value="F:catalytic activity"/>
    <property type="evidence" value="ECO:0007669"/>
    <property type="project" value="InterPro"/>
</dbReference>
<dbReference type="InterPro" id="IPR036928">
    <property type="entry name" value="AS_sf"/>
</dbReference>
<dbReference type="AlphaFoldDB" id="A0A6P4FFQ0"/>
<gene>
    <name evidence="2" type="primary">LOC108050741</name>
</gene>
<dbReference type="RefSeq" id="XP_016988064.1">
    <property type="nucleotide sequence ID" value="XM_017132575.1"/>
</dbReference>